<accession>A0AA39T208</accession>
<keyword evidence="2" id="KW-1185">Reference proteome</keyword>
<reference evidence="1" key="1">
    <citation type="submission" date="2023-06" db="EMBL/GenBank/DDBJ databases">
        <title>Genome-scale phylogeny and comparative genomics of the fungal order Sordariales.</title>
        <authorList>
            <consortium name="Lawrence Berkeley National Laboratory"/>
            <person name="Hensen N."/>
            <person name="Bonometti L."/>
            <person name="Westerberg I."/>
            <person name="Brannstrom I.O."/>
            <person name="Guillou S."/>
            <person name="Cros-Aarteil S."/>
            <person name="Calhoun S."/>
            <person name="Haridas S."/>
            <person name="Kuo A."/>
            <person name="Mondo S."/>
            <person name="Pangilinan J."/>
            <person name="Riley R."/>
            <person name="Labutti K."/>
            <person name="Andreopoulos B."/>
            <person name="Lipzen A."/>
            <person name="Chen C."/>
            <person name="Yanf M."/>
            <person name="Daum C."/>
            <person name="Ng V."/>
            <person name="Clum A."/>
            <person name="Steindorff A."/>
            <person name="Ohm R."/>
            <person name="Martin F."/>
            <person name="Silar P."/>
            <person name="Natvig D."/>
            <person name="Lalanne C."/>
            <person name="Gautier V."/>
            <person name="Ament-Velasquez S.L."/>
            <person name="Kruys A."/>
            <person name="Hutchinson M.I."/>
            <person name="Powell A.J."/>
            <person name="Barry K."/>
            <person name="Miller A.N."/>
            <person name="Grigoriev I.V."/>
            <person name="Debuchy R."/>
            <person name="Gladieux P."/>
            <person name="Thoren M.H."/>
            <person name="Johannesson H."/>
        </authorList>
    </citation>
    <scope>NUCLEOTIDE SEQUENCE</scope>
    <source>
        <strain evidence="1">CBS 606.72</strain>
    </source>
</reference>
<dbReference type="Proteomes" id="UP001175000">
    <property type="component" value="Unassembled WGS sequence"/>
</dbReference>
<dbReference type="EMBL" id="JAULSU010000007">
    <property type="protein sequence ID" value="KAK0612031.1"/>
    <property type="molecule type" value="Genomic_DNA"/>
</dbReference>
<proteinExistence type="predicted"/>
<evidence type="ECO:0000313" key="1">
    <source>
        <dbReference type="EMBL" id="KAK0612031.1"/>
    </source>
</evidence>
<dbReference type="AlphaFoldDB" id="A0AA39T208"/>
<protein>
    <submittedName>
        <fullName evidence="1">Uncharacterized protein</fullName>
    </submittedName>
</protein>
<comment type="caution">
    <text evidence="1">The sequence shown here is derived from an EMBL/GenBank/DDBJ whole genome shotgun (WGS) entry which is preliminary data.</text>
</comment>
<organism evidence="1 2">
    <name type="scientific">Immersiella caudata</name>
    <dbReference type="NCBI Taxonomy" id="314043"/>
    <lineage>
        <taxon>Eukaryota</taxon>
        <taxon>Fungi</taxon>
        <taxon>Dikarya</taxon>
        <taxon>Ascomycota</taxon>
        <taxon>Pezizomycotina</taxon>
        <taxon>Sordariomycetes</taxon>
        <taxon>Sordariomycetidae</taxon>
        <taxon>Sordariales</taxon>
        <taxon>Lasiosphaeriaceae</taxon>
        <taxon>Immersiella</taxon>
    </lineage>
</organism>
<name>A0AA39T208_9PEZI</name>
<sequence length="230" mass="25679">MSYGVIPETDPFFFFNRHGYFAFTRDRGGDIQIRCLRYGLDVPRRTTDWTGWVATKDRQRLRTCEQRCTSHGPRHRQTGWESGGDSGCNAAVERFLPVVLSMQGIVRGVVQNDITQNGASQRPRLANSFPSLCPIRPGLGPAPLDGLCGVWLVLPTIHHSGRRHVLILQQLVCLVAMNGLAAPVATVKMEPGNHGSLVKFGMGFPRMDRDSRTVRRVLCRFKRQIDGLAP</sequence>
<gene>
    <name evidence="1" type="ORF">B0T14DRAFT_339997</name>
</gene>
<evidence type="ECO:0000313" key="2">
    <source>
        <dbReference type="Proteomes" id="UP001175000"/>
    </source>
</evidence>